<feature type="region of interest" description="Disordered" evidence="1">
    <location>
        <begin position="202"/>
        <end position="245"/>
    </location>
</feature>
<keyword evidence="4" id="KW-1185">Reference proteome</keyword>
<keyword evidence="2" id="KW-0472">Membrane</keyword>
<sequence length="245" mass="27484">MWTLQNFSTKPIIHPKYAKKVSLENGTILLKDFQASDETTYRMLYENSSRNKQIQLCALVSPTFRCKPNIKHEDNFLIASLDNHEDCGKPLVSVRWMEYPGVTYISKSRIELQPGNQSGIYRACIEGESLNCVKNASERDNCDYITILSKRESIVPTISETPQWKTDTIVGVTIVSLVILLVVVTLLIKLFWTKCGIGSKSAPDVSGLANPQSFRRNDGVGAEGEQARQEREPFAPSDAIPMQEL</sequence>
<keyword evidence="2" id="KW-0812">Transmembrane</keyword>
<evidence type="ECO:0000256" key="1">
    <source>
        <dbReference type="SAM" id="MobiDB-lite"/>
    </source>
</evidence>
<evidence type="ECO:0000256" key="2">
    <source>
        <dbReference type="SAM" id="Phobius"/>
    </source>
</evidence>
<keyword evidence="2" id="KW-1133">Transmembrane helix</keyword>
<feature type="transmembrane region" description="Helical" evidence="2">
    <location>
        <begin position="169"/>
        <end position="192"/>
    </location>
</feature>
<organism evidence="3 4">
    <name type="scientific">Sinanodonta woodiana</name>
    <name type="common">Chinese pond mussel</name>
    <name type="synonym">Anodonta woodiana</name>
    <dbReference type="NCBI Taxonomy" id="1069815"/>
    <lineage>
        <taxon>Eukaryota</taxon>
        <taxon>Metazoa</taxon>
        <taxon>Spiralia</taxon>
        <taxon>Lophotrochozoa</taxon>
        <taxon>Mollusca</taxon>
        <taxon>Bivalvia</taxon>
        <taxon>Autobranchia</taxon>
        <taxon>Heteroconchia</taxon>
        <taxon>Palaeoheterodonta</taxon>
        <taxon>Unionida</taxon>
        <taxon>Unionoidea</taxon>
        <taxon>Unionidae</taxon>
        <taxon>Unioninae</taxon>
        <taxon>Sinanodonta</taxon>
    </lineage>
</organism>
<gene>
    <name evidence="3" type="ORF">ACJMK2_025652</name>
</gene>
<dbReference type="AlphaFoldDB" id="A0ABD3XH62"/>
<dbReference type="Proteomes" id="UP001634394">
    <property type="component" value="Unassembled WGS sequence"/>
</dbReference>
<proteinExistence type="predicted"/>
<protein>
    <submittedName>
        <fullName evidence="3">Uncharacterized protein</fullName>
    </submittedName>
</protein>
<dbReference type="EMBL" id="JBJQND010000002">
    <property type="protein sequence ID" value="KAL3885602.1"/>
    <property type="molecule type" value="Genomic_DNA"/>
</dbReference>
<evidence type="ECO:0000313" key="4">
    <source>
        <dbReference type="Proteomes" id="UP001634394"/>
    </source>
</evidence>
<reference evidence="3 4" key="1">
    <citation type="submission" date="2024-11" db="EMBL/GenBank/DDBJ databases">
        <title>Chromosome-level genome assembly of the freshwater bivalve Anodonta woodiana.</title>
        <authorList>
            <person name="Chen X."/>
        </authorList>
    </citation>
    <scope>NUCLEOTIDE SEQUENCE [LARGE SCALE GENOMIC DNA]</scope>
    <source>
        <strain evidence="3">MN2024</strain>
        <tissue evidence="3">Gills</tissue>
    </source>
</reference>
<evidence type="ECO:0000313" key="3">
    <source>
        <dbReference type="EMBL" id="KAL3885602.1"/>
    </source>
</evidence>
<comment type="caution">
    <text evidence="3">The sequence shown here is derived from an EMBL/GenBank/DDBJ whole genome shotgun (WGS) entry which is preliminary data.</text>
</comment>
<name>A0ABD3XH62_SINWO</name>
<accession>A0ABD3XH62</accession>